<dbReference type="HOGENOM" id="CLU_571070_0_0_1"/>
<dbReference type="AlphaFoldDB" id="S8F4Q4"/>
<reference evidence="6 7" key="1">
    <citation type="journal article" date="2012" name="Science">
        <title>The Paleozoic origin of enzymatic lignin decomposition reconstructed from 31 fungal genomes.</title>
        <authorList>
            <person name="Floudas D."/>
            <person name="Binder M."/>
            <person name="Riley R."/>
            <person name="Barry K."/>
            <person name="Blanchette R.A."/>
            <person name="Henrissat B."/>
            <person name="Martinez A.T."/>
            <person name="Otillar R."/>
            <person name="Spatafora J.W."/>
            <person name="Yadav J.S."/>
            <person name="Aerts A."/>
            <person name="Benoit I."/>
            <person name="Boyd A."/>
            <person name="Carlson A."/>
            <person name="Copeland A."/>
            <person name="Coutinho P.M."/>
            <person name="de Vries R.P."/>
            <person name="Ferreira P."/>
            <person name="Findley K."/>
            <person name="Foster B."/>
            <person name="Gaskell J."/>
            <person name="Glotzer D."/>
            <person name="Gorecki P."/>
            <person name="Heitman J."/>
            <person name="Hesse C."/>
            <person name="Hori C."/>
            <person name="Igarashi K."/>
            <person name="Jurgens J.A."/>
            <person name="Kallen N."/>
            <person name="Kersten P."/>
            <person name="Kohler A."/>
            <person name="Kuees U."/>
            <person name="Kumar T.K.A."/>
            <person name="Kuo A."/>
            <person name="LaButti K."/>
            <person name="Larrondo L.F."/>
            <person name="Lindquist E."/>
            <person name="Ling A."/>
            <person name="Lombard V."/>
            <person name="Lucas S."/>
            <person name="Lundell T."/>
            <person name="Martin R."/>
            <person name="McLaughlin D.J."/>
            <person name="Morgenstern I."/>
            <person name="Morin E."/>
            <person name="Murat C."/>
            <person name="Nagy L.G."/>
            <person name="Nolan M."/>
            <person name="Ohm R.A."/>
            <person name="Patyshakuliyeva A."/>
            <person name="Rokas A."/>
            <person name="Ruiz-Duenas F.J."/>
            <person name="Sabat G."/>
            <person name="Salamov A."/>
            <person name="Samejima M."/>
            <person name="Schmutz J."/>
            <person name="Slot J.C."/>
            <person name="St John F."/>
            <person name="Stenlid J."/>
            <person name="Sun H."/>
            <person name="Sun S."/>
            <person name="Syed K."/>
            <person name="Tsang A."/>
            <person name="Wiebenga A."/>
            <person name="Young D."/>
            <person name="Pisabarro A."/>
            <person name="Eastwood D.C."/>
            <person name="Martin F."/>
            <person name="Cullen D."/>
            <person name="Grigoriev I.V."/>
            <person name="Hibbett D.S."/>
        </authorList>
    </citation>
    <scope>NUCLEOTIDE SEQUENCE</scope>
    <source>
        <strain evidence="7">FP-58527</strain>
    </source>
</reference>
<keyword evidence="1" id="KW-0479">Metal-binding</keyword>
<evidence type="ECO:0000256" key="3">
    <source>
        <dbReference type="ARBA" id="ARBA00022833"/>
    </source>
</evidence>
<dbReference type="GO" id="GO:0008270">
    <property type="term" value="F:zinc ion binding"/>
    <property type="evidence" value="ECO:0007669"/>
    <property type="project" value="UniProtKB-KW"/>
</dbReference>
<evidence type="ECO:0000313" key="7">
    <source>
        <dbReference type="Proteomes" id="UP000015241"/>
    </source>
</evidence>
<evidence type="ECO:0000313" key="6">
    <source>
        <dbReference type="EMBL" id="EPS96660.1"/>
    </source>
</evidence>
<organism evidence="6 7">
    <name type="scientific">Fomitopsis schrenkii</name>
    <name type="common">Brown rot fungus</name>
    <dbReference type="NCBI Taxonomy" id="2126942"/>
    <lineage>
        <taxon>Eukaryota</taxon>
        <taxon>Fungi</taxon>
        <taxon>Dikarya</taxon>
        <taxon>Basidiomycota</taxon>
        <taxon>Agaricomycotina</taxon>
        <taxon>Agaricomycetes</taxon>
        <taxon>Polyporales</taxon>
        <taxon>Fomitopsis</taxon>
    </lineage>
</organism>
<dbReference type="Gene3D" id="6.10.140.2220">
    <property type="match status" value="1"/>
</dbReference>
<dbReference type="eggNOG" id="ENOG502T2NK">
    <property type="taxonomic scope" value="Eukaryota"/>
</dbReference>
<evidence type="ECO:0000259" key="5">
    <source>
        <dbReference type="PROSITE" id="PS50865"/>
    </source>
</evidence>
<evidence type="ECO:0000256" key="1">
    <source>
        <dbReference type="ARBA" id="ARBA00022723"/>
    </source>
</evidence>
<sequence>MGDITSILTSYLKPSGPVHSVHCARVLCGCLHLLDGRRLTDPFAPDESYVYPRSPHYTYLREHYPDYLSACAAYLSQPLGEKESLDILDTDVGSVCVCSMEGPTVEVTRLLGYLHQFHTSRKFILRDLFYALIRHLGGILTDAVQSRSVGAFTAMRGLRRQAKKHTGNLLWPMDSDQLLPHGLADSAKGYADAICLCHNLLRDTTPVDSDFRFQDPLLLLGKLIAICGRSIVPHLLNYGSETPCAMYHLARVIERAVTAADGKIVDRRTELSWLGTIWVLLEFCQITTRIDVRDPTGLFILIRKWPPKDDATTSVSQEPQAEAAEPPQVFSYALAACSIALQFLPRLPKVTNLFTEEFVDSIAQVFSSSGAVYLAYRLPEDKNMYHQDILDRYMRSVALVLDPRMAAFECFHWAFKVRHCCAPECQETFGSAKRQFAQCAGCGVLRYCSRECQRTAWKYDSLPHKDVCTKLRVLRERTGLPKDRDRWDPSRYREQFFNVCIADEGLTALAEDCSAYIHGLMALRQGSNLSSATTTLSDIPEEHYRELAPVFFADRFATPVDPSVLCYMDQE</sequence>
<evidence type="ECO:0000256" key="4">
    <source>
        <dbReference type="PROSITE-ProRule" id="PRU00134"/>
    </source>
</evidence>
<dbReference type="InParanoid" id="S8F4Q4"/>
<evidence type="ECO:0000256" key="2">
    <source>
        <dbReference type="ARBA" id="ARBA00022771"/>
    </source>
</evidence>
<dbReference type="Pfam" id="PF01753">
    <property type="entry name" value="zf-MYND"/>
    <property type="match status" value="1"/>
</dbReference>
<keyword evidence="3" id="KW-0862">Zinc</keyword>
<dbReference type="Proteomes" id="UP000015241">
    <property type="component" value="Unassembled WGS sequence"/>
</dbReference>
<protein>
    <recommendedName>
        <fullName evidence="5">MYND-type domain-containing protein</fullName>
    </recommendedName>
</protein>
<dbReference type="OrthoDB" id="2798687at2759"/>
<keyword evidence="2 4" id="KW-0863">Zinc-finger</keyword>
<dbReference type="SUPFAM" id="SSF144232">
    <property type="entry name" value="HIT/MYND zinc finger-like"/>
    <property type="match status" value="1"/>
</dbReference>
<feature type="domain" description="MYND-type" evidence="5">
    <location>
        <begin position="425"/>
        <end position="468"/>
    </location>
</feature>
<proteinExistence type="predicted"/>
<gene>
    <name evidence="6" type="ORF">FOMPIDRAFT_1053028</name>
</gene>
<dbReference type="InterPro" id="IPR002893">
    <property type="entry name" value="Znf_MYND"/>
</dbReference>
<dbReference type="EMBL" id="KE504185">
    <property type="protein sequence ID" value="EPS96660.1"/>
    <property type="molecule type" value="Genomic_DNA"/>
</dbReference>
<dbReference type="STRING" id="743788.S8F4Q4"/>
<dbReference type="PROSITE" id="PS50865">
    <property type="entry name" value="ZF_MYND_2"/>
    <property type="match status" value="1"/>
</dbReference>
<keyword evidence="7" id="KW-1185">Reference proteome</keyword>
<name>S8F4Q4_FOMSC</name>
<accession>S8F4Q4</accession>